<feature type="transmembrane region" description="Helical" evidence="5">
    <location>
        <begin position="118"/>
        <end position="136"/>
    </location>
</feature>
<evidence type="ECO:0000256" key="5">
    <source>
        <dbReference type="SAM" id="Phobius"/>
    </source>
</evidence>
<evidence type="ECO:0000256" key="2">
    <source>
        <dbReference type="ARBA" id="ARBA00022692"/>
    </source>
</evidence>
<feature type="transmembrane region" description="Helical" evidence="5">
    <location>
        <begin position="31"/>
        <end position="48"/>
    </location>
</feature>
<dbReference type="EMBL" id="DF967975">
    <property type="protein sequence ID" value="GAP19143.1"/>
    <property type="molecule type" value="Genomic_DNA"/>
</dbReference>
<sequence>MVDILAVVELIIGLVIGFSGKNIYKTSPQLGGFMIGGLLSTILVITFVAASPVWIPVAAFIGGGLVGALIAGPLYMIIVVLTSSLFGGLVGVIAGFFLTQQGITRMVVEGIFNFSTDITPVQLMMMLVFGVAFGAASLRFDEFMTMASTGFLGAFILTTGAARLFTPMTALFTDSIFLVFFWAGVGTAGTIFQNQTERD</sequence>
<feature type="transmembrane region" description="Helical" evidence="5">
    <location>
        <begin position="143"/>
        <end position="165"/>
    </location>
</feature>
<dbReference type="OrthoDB" id="10017800at2"/>
<protein>
    <recommendedName>
        <fullName evidence="6">TM7S3/TM198-like domain-containing protein</fullName>
    </recommendedName>
</protein>
<keyword evidence="9" id="KW-1185">Reference proteome</keyword>
<dbReference type="EMBL" id="LGCM01000003">
    <property type="protein sequence ID" value="KPL91534.1"/>
    <property type="molecule type" value="Genomic_DNA"/>
</dbReference>
<feature type="transmembrane region" description="Helical" evidence="5">
    <location>
        <begin position="171"/>
        <end position="192"/>
    </location>
</feature>
<dbReference type="Proteomes" id="UP000050501">
    <property type="component" value="Unassembled WGS sequence"/>
</dbReference>
<feature type="domain" description="TM7S3/TM198-like" evidence="6">
    <location>
        <begin position="8"/>
        <end position="161"/>
    </location>
</feature>
<reference evidence="8 9" key="2">
    <citation type="submission" date="2015-07" db="EMBL/GenBank/DDBJ databases">
        <title>Genome sequence of Levilinea saccharolytica DSM 16555.</title>
        <authorList>
            <person name="Hemp J."/>
            <person name="Ward L.M."/>
            <person name="Pace L.A."/>
            <person name="Fischer W.W."/>
        </authorList>
    </citation>
    <scope>NUCLEOTIDE SEQUENCE [LARGE SCALE GENOMIC DNA]</scope>
    <source>
        <strain evidence="8 9">KIBI-1</strain>
    </source>
</reference>
<evidence type="ECO:0000313" key="9">
    <source>
        <dbReference type="Proteomes" id="UP000050501"/>
    </source>
</evidence>
<feature type="transmembrane region" description="Helical" evidence="5">
    <location>
        <begin position="6"/>
        <end position="24"/>
    </location>
</feature>
<feature type="transmembrane region" description="Helical" evidence="5">
    <location>
        <begin position="78"/>
        <end position="98"/>
    </location>
</feature>
<name>A0A0M9U2W2_9CHLR</name>
<evidence type="ECO:0000313" key="8">
    <source>
        <dbReference type="EMBL" id="KPL91534.1"/>
    </source>
</evidence>
<evidence type="ECO:0000256" key="3">
    <source>
        <dbReference type="ARBA" id="ARBA00022989"/>
    </source>
</evidence>
<keyword evidence="2 5" id="KW-0812">Transmembrane</keyword>
<gene>
    <name evidence="8" type="ORF">ADN01_01000</name>
    <name evidence="7" type="ORF">LSAC_03042</name>
</gene>
<evidence type="ECO:0000256" key="4">
    <source>
        <dbReference type="ARBA" id="ARBA00023136"/>
    </source>
</evidence>
<keyword evidence="4 5" id="KW-0472">Membrane</keyword>
<dbReference type="AlphaFoldDB" id="A0A0M9U2W2"/>
<dbReference type="GO" id="GO:0016020">
    <property type="term" value="C:membrane"/>
    <property type="evidence" value="ECO:0007669"/>
    <property type="project" value="UniProtKB-SubCell"/>
</dbReference>
<keyword evidence="3 5" id="KW-1133">Transmembrane helix</keyword>
<dbReference type="InterPro" id="IPR025256">
    <property type="entry name" value="TM7S3/TM198-like_dom"/>
</dbReference>
<accession>A0A0M9U2W2</accession>
<evidence type="ECO:0000313" key="7">
    <source>
        <dbReference type="EMBL" id="GAP19143.1"/>
    </source>
</evidence>
<organism evidence="7">
    <name type="scientific">Levilinea saccharolytica</name>
    <dbReference type="NCBI Taxonomy" id="229921"/>
    <lineage>
        <taxon>Bacteria</taxon>
        <taxon>Bacillati</taxon>
        <taxon>Chloroflexota</taxon>
        <taxon>Anaerolineae</taxon>
        <taxon>Anaerolineales</taxon>
        <taxon>Anaerolineaceae</taxon>
        <taxon>Levilinea</taxon>
    </lineage>
</organism>
<comment type="subcellular location">
    <subcellularLocation>
        <location evidence="1">Membrane</location>
        <topology evidence="1">Multi-pass membrane protein</topology>
    </subcellularLocation>
</comment>
<evidence type="ECO:0000259" key="6">
    <source>
        <dbReference type="Pfam" id="PF13886"/>
    </source>
</evidence>
<proteinExistence type="predicted"/>
<dbReference type="Pfam" id="PF13886">
    <property type="entry name" value="TM7S3_TM198"/>
    <property type="match status" value="1"/>
</dbReference>
<reference evidence="7" key="1">
    <citation type="journal article" date="2015" name="Genome Announc.">
        <title>Draft Genome Sequences of Anaerolinea thermolimosa IMO-1, Bellilinea caldifistulae GOMI-1, Leptolinea tardivitalis YMTK-2, Levilinea saccharolytica KIBI-1, Longilinea arvoryzae KOME-1, Previously Described as Members of the Class Anaerolineae (Chloroflexi).</title>
        <authorList>
            <person name="Matsuura N."/>
            <person name="Tourlousse M.D."/>
            <person name="Ohashi A."/>
            <person name="Hugenholtz P."/>
            <person name="Sekiguchi Y."/>
        </authorList>
    </citation>
    <scope>NUCLEOTIDE SEQUENCE</scope>
    <source>
        <strain evidence="7">KIBI-1</strain>
    </source>
</reference>
<feature type="transmembrane region" description="Helical" evidence="5">
    <location>
        <begin position="54"/>
        <end position="71"/>
    </location>
</feature>
<evidence type="ECO:0000256" key="1">
    <source>
        <dbReference type="ARBA" id="ARBA00004141"/>
    </source>
</evidence>